<evidence type="ECO:0000313" key="3">
    <source>
        <dbReference type="EMBL" id="AXM06917.1"/>
    </source>
</evidence>
<evidence type="ECO:0000256" key="1">
    <source>
        <dbReference type="SAM" id="Phobius"/>
    </source>
</evidence>
<dbReference type="EMBL" id="MVCE01000002">
    <property type="protein sequence ID" value="PGF35138.1"/>
    <property type="molecule type" value="Genomic_DNA"/>
</dbReference>
<dbReference type="AlphaFoldDB" id="A0A8B2VIF0"/>
<feature type="transmembrane region" description="Helical" evidence="1">
    <location>
        <begin position="35"/>
        <end position="59"/>
    </location>
</feature>
<accession>A0A8B2VIF0</accession>
<evidence type="ECO:0000256" key="2">
    <source>
        <dbReference type="SAM" id="SignalP"/>
    </source>
</evidence>
<keyword evidence="1" id="KW-0812">Transmembrane</keyword>
<feature type="transmembrane region" description="Helical" evidence="1">
    <location>
        <begin position="80"/>
        <end position="99"/>
    </location>
</feature>
<dbReference type="Proteomes" id="UP000226191">
    <property type="component" value="Unassembled WGS sequence"/>
</dbReference>
<organism evidence="4 5">
    <name type="scientific">Cutibacterium acnes</name>
    <name type="common">Propionibacterium acnes</name>
    <dbReference type="NCBI Taxonomy" id="1747"/>
    <lineage>
        <taxon>Bacteria</taxon>
        <taxon>Bacillati</taxon>
        <taxon>Actinomycetota</taxon>
        <taxon>Actinomycetes</taxon>
        <taxon>Propionibacteriales</taxon>
        <taxon>Propionibacteriaceae</taxon>
        <taxon>Cutibacterium</taxon>
    </lineage>
</organism>
<proteinExistence type="predicted"/>
<name>A0A8B2VIF0_CUTAC</name>
<evidence type="ECO:0000313" key="5">
    <source>
        <dbReference type="Proteomes" id="UP000226191"/>
    </source>
</evidence>
<protein>
    <submittedName>
        <fullName evidence="4">Uncharacterized protein</fullName>
    </submittedName>
</protein>
<reference evidence="3 6" key="2">
    <citation type="submission" date="2018-08" db="EMBL/GenBank/DDBJ databases">
        <title>Genome sequencing of Cutibacterium acnes KCOM 1315.</title>
        <authorList>
            <person name="Kook J.-K."/>
            <person name="Park S.-N."/>
            <person name="Lim Y.K."/>
        </authorList>
    </citation>
    <scope>NUCLEOTIDE SEQUENCE [LARGE SCALE GENOMIC DNA]</scope>
    <source>
        <strain evidence="3 6">KCOM 1315</strain>
    </source>
</reference>
<dbReference type="RefSeq" id="WP_002518648.1">
    <property type="nucleotide sequence ID" value="NZ_AP022844.1"/>
</dbReference>
<feature type="chain" id="PRO_5042756208" evidence="2">
    <location>
        <begin position="22"/>
        <end position="197"/>
    </location>
</feature>
<feature type="signal peptide" evidence="2">
    <location>
        <begin position="1"/>
        <end position="21"/>
    </location>
</feature>
<keyword evidence="1" id="KW-0472">Membrane</keyword>
<evidence type="ECO:0000313" key="4">
    <source>
        <dbReference type="EMBL" id="PGF35138.1"/>
    </source>
</evidence>
<dbReference type="Proteomes" id="UP000256621">
    <property type="component" value="Chromosome"/>
</dbReference>
<keyword evidence="1" id="KW-1133">Transmembrane helix</keyword>
<sequence>MRYWMRSRLAWLQLALACVFAAVCARTDPDEVAVPAIFGSFGAVVVFSNLFGLVLTILYAVGLSRADLSVEDRSPRQTGILDAALGLALSGIMVLGLFGGPANAQVIRDVPILLAMTMIAARWMPRNVSALPAIAYFFVGLLAGRQRNEREGWWNWPVADAAGPVSVGWIIATTVCGVLALSLPVRTVRRRCEADLG</sequence>
<feature type="transmembrane region" description="Helical" evidence="1">
    <location>
        <begin position="166"/>
        <end position="185"/>
    </location>
</feature>
<dbReference type="GeneID" id="92856159"/>
<gene>
    <name evidence="4" type="ORF">B1B09_05970</name>
    <name evidence="3" type="ORF">DXN06_07050</name>
</gene>
<dbReference type="OrthoDB" id="3712050at2"/>
<feature type="transmembrane region" description="Helical" evidence="1">
    <location>
        <begin position="128"/>
        <end position="146"/>
    </location>
</feature>
<reference evidence="4 5" key="1">
    <citation type="submission" date="2017-02" db="EMBL/GenBank/DDBJ databases">
        <title>Prevalence of linear plasmids in Cutibacterium acnes isolates obtained from cancerous prostatic tissue.</title>
        <authorList>
            <person name="Davidsson S."/>
            <person name="Bruggemann H."/>
        </authorList>
    </citation>
    <scope>NUCLEOTIDE SEQUENCE [LARGE SCALE GENOMIC DNA]</scope>
    <source>
        <strain evidence="4 5">11-78</strain>
    </source>
</reference>
<dbReference type="EMBL" id="CP031442">
    <property type="protein sequence ID" value="AXM06917.1"/>
    <property type="molecule type" value="Genomic_DNA"/>
</dbReference>
<evidence type="ECO:0000313" key="6">
    <source>
        <dbReference type="Proteomes" id="UP000256621"/>
    </source>
</evidence>
<keyword evidence="2" id="KW-0732">Signal</keyword>